<dbReference type="PANTHER" id="PTHR43790:SF4">
    <property type="entry name" value="GUANOSINE IMPORT ATP-BINDING PROTEIN NUPO"/>
    <property type="match status" value="1"/>
</dbReference>
<gene>
    <name evidence="10" type="primary">mglA_1</name>
    <name evidence="10" type="ORF">ERS852491_00110</name>
</gene>
<dbReference type="AlphaFoldDB" id="A0A173YKH3"/>
<name>A0A173YKH3_9FIRM</name>
<dbReference type="FunFam" id="3.40.50.300:FF:000127">
    <property type="entry name" value="Ribose import ATP-binding protein RbsA"/>
    <property type="match status" value="1"/>
</dbReference>
<keyword evidence="6 10" id="KW-0067">ATP-binding</keyword>
<evidence type="ECO:0000313" key="11">
    <source>
        <dbReference type="Proteomes" id="UP000095544"/>
    </source>
</evidence>
<evidence type="ECO:0000256" key="2">
    <source>
        <dbReference type="ARBA" id="ARBA00022448"/>
    </source>
</evidence>
<evidence type="ECO:0000256" key="3">
    <source>
        <dbReference type="ARBA" id="ARBA00022475"/>
    </source>
</evidence>
<dbReference type="Proteomes" id="UP000095544">
    <property type="component" value="Unassembled WGS sequence"/>
</dbReference>
<evidence type="ECO:0000256" key="1">
    <source>
        <dbReference type="ARBA" id="ARBA00004202"/>
    </source>
</evidence>
<dbReference type="EC" id="3.6.3.17" evidence="10"/>
<keyword evidence="3" id="KW-1003">Cell membrane</keyword>
<sequence>MFCIGEHLLFYKRIVEVTTVLAVEMRNITKRFGSFTANDQINFLVEKGEIHCLLGENGAGKTTLMNILFGLYKADKGSLKINGKDIVKHSAKKAFECGLGMVHQHFMLVDALTVWENVVVGNEPGRFAIDRKTSIQQVQQISDCYNFGLNVEDKVSDLSIGMKQRVEILKTLYRGAEIIILDEPTAVLTPQEVEQLLDIFRDIKRQGKTIIFITHKLNETKAVSDSVTVLRGGKSVYSAATKEVTIKALANRMVGHEVTFNLKRLPNDIGEAVVSINQVRILENAQETVSFDIHAGEILGIAGVEGNGQMQLEEILMGFQKCKEGSIVIKGEDVTKWSTRKRLEKGISYIPSERHQRAILSNFSILDNYLLGNQFNKKFVKKELINYTYLNKMASASMKKYDVRAVDEKQAVGSLSGGNQQKMVLSREVEKNSDFVLVCQPVRGLDIGAIHYIHEILLELRKQGKAILLISAELTDIFQLSDRIAVLYKGEVMALKKNEEFTKEAIGLLMAGQKGGK</sequence>
<dbReference type="InterPro" id="IPR050107">
    <property type="entry name" value="ABC_carbohydrate_import_ATPase"/>
</dbReference>
<dbReference type="InterPro" id="IPR003439">
    <property type="entry name" value="ABC_transporter-like_ATP-bd"/>
</dbReference>
<keyword evidence="2" id="KW-0813">Transport</keyword>
<evidence type="ECO:0000256" key="5">
    <source>
        <dbReference type="ARBA" id="ARBA00022741"/>
    </source>
</evidence>
<dbReference type="EMBL" id="CYZU01000001">
    <property type="protein sequence ID" value="CUN63525.1"/>
    <property type="molecule type" value="Genomic_DNA"/>
</dbReference>
<dbReference type="CDD" id="cd03215">
    <property type="entry name" value="ABC_Carb_Monos_II"/>
    <property type="match status" value="1"/>
</dbReference>
<dbReference type="PANTHER" id="PTHR43790">
    <property type="entry name" value="CARBOHYDRATE TRANSPORT ATP-BINDING PROTEIN MG119-RELATED"/>
    <property type="match status" value="1"/>
</dbReference>
<reference evidence="10 11" key="1">
    <citation type="submission" date="2015-09" db="EMBL/GenBank/DDBJ databases">
        <authorList>
            <consortium name="Pathogen Informatics"/>
        </authorList>
    </citation>
    <scope>NUCLEOTIDE SEQUENCE [LARGE SCALE GENOMIC DNA]</scope>
    <source>
        <strain evidence="10 11">2789STDY5834876</strain>
    </source>
</reference>
<dbReference type="SMART" id="SM00382">
    <property type="entry name" value="AAA"/>
    <property type="match status" value="1"/>
</dbReference>
<evidence type="ECO:0000256" key="6">
    <source>
        <dbReference type="ARBA" id="ARBA00022840"/>
    </source>
</evidence>
<evidence type="ECO:0000256" key="8">
    <source>
        <dbReference type="ARBA" id="ARBA00023136"/>
    </source>
</evidence>
<feature type="domain" description="ABC transporter" evidence="9">
    <location>
        <begin position="271"/>
        <end position="514"/>
    </location>
</feature>
<feature type="domain" description="ABC transporter" evidence="9">
    <location>
        <begin position="23"/>
        <end position="257"/>
    </location>
</feature>
<dbReference type="Gene3D" id="3.40.50.300">
    <property type="entry name" value="P-loop containing nucleotide triphosphate hydrolases"/>
    <property type="match status" value="2"/>
</dbReference>
<dbReference type="InterPro" id="IPR003593">
    <property type="entry name" value="AAA+_ATPase"/>
</dbReference>
<dbReference type="PROSITE" id="PS00211">
    <property type="entry name" value="ABC_TRANSPORTER_1"/>
    <property type="match status" value="1"/>
</dbReference>
<evidence type="ECO:0000256" key="7">
    <source>
        <dbReference type="ARBA" id="ARBA00022967"/>
    </source>
</evidence>
<dbReference type="GO" id="GO:0016887">
    <property type="term" value="F:ATP hydrolysis activity"/>
    <property type="evidence" value="ECO:0007669"/>
    <property type="project" value="InterPro"/>
</dbReference>
<keyword evidence="4" id="KW-0677">Repeat</keyword>
<evidence type="ECO:0000256" key="4">
    <source>
        <dbReference type="ARBA" id="ARBA00022737"/>
    </source>
</evidence>
<dbReference type="STRING" id="39482.ERS852491_00110"/>
<dbReference type="GO" id="GO:0005524">
    <property type="term" value="F:ATP binding"/>
    <property type="evidence" value="ECO:0007669"/>
    <property type="project" value="UniProtKB-KW"/>
</dbReference>
<protein>
    <submittedName>
        <fullName evidence="10">Galactose/methyl galactoside import ATP-binding protein MglA</fullName>
        <ecNumber evidence="10">3.6.3.17</ecNumber>
    </submittedName>
</protein>
<dbReference type="InterPro" id="IPR027417">
    <property type="entry name" value="P-loop_NTPase"/>
</dbReference>
<evidence type="ECO:0000259" key="9">
    <source>
        <dbReference type="PROSITE" id="PS50893"/>
    </source>
</evidence>
<dbReference type="SUPFAM" id="SSF52540">
    <property type="entry name" value="P-loop containing nucleoside triphosphate hydrolases"/>
    <property type="match status" value="2"/>
</dbReference>
<accession>A0A173YKH3</accession>
<dbReference type="InterPro" id="IPR017871">
    <property type="entry name" value="ABC_transporter-like_CS"/>
</dbReference>
<keyword evidence="8" id="KW-0472">Membrane</keyword>
<evidence type="ECO:0000313" key="10">
    <source>
        <dbReference type="EMBL" id="CUN63525.1"/>
    </source>
</evidence>
<keyword evidence="10" id="KW-0378">Hydrolase</keyword>
<keyword evidence="7" id="KW-1278">Translocase</keyword>
<dbReference type="GO" id="GO:0005886">
    <property type="term" value="C:plasma membrane"/>
    <property type="evidence" value="ECO:0007669"/>
    <property type="project" value="UniProtKB-SubCell"/>
</dbReference>
<dbReference type="PROSITE" id="PS50893">
    <property type="entry name" value="ABC_TRANSPORTER_2"/>
    <property type="match status" value="2"/>
</dbReference>
<dbReference type="Pfam" id="PF00005">
    <property type="entry name" value="ABC_tran"/>
    <property type="match status" value="2"/>
</dbReference>
<organism evidence="10 11">
    <name type="scientific">Faecalicatena contorta</name>
    <dbReference type="NCBI Taxonomy" id="39482"/>
    <lineage>
        <taxon>Bacteria</taxon>
        <taxon>Bacillati</taxon>
        <taxon>Bacillota</taxon>
        <taxon>Clostridia</taxon>
        <taxon>Lachnospirales</taxon>
        <taxon>Lachnospiraceae</taxon>
        <taxon>Faecalicatena</taxon>
    </lineage>
</organism>
<comment type="subcellular location">
    <subcellularLocation>
        <location evidence="1">Cell membrane</location>
        <topology evidence="1">Peripheral membrane protein</topology>
    </subcellularLocation>
</comment>
<keyword evidence="5" id="KW-0547">Nucleotide-binding</keyword>
<proteinExistence type="predicted"/>
<dbReference type="CDD" id="cd03216">
    <property type="entry name" value="ABC_Carb_Monos_I"/>
    <property type="match status" value="1"/>
</dbReference>